<name>A0A1J5PSR7_9ZZZZ</name>
<evidence type="ECO:0000256" key="4">
    <source>
        <dbReference type="ARBA" id="ARBA00022475"/>
    </source>
</evidence>
<accession>A0A1J5PSR7</accession>
<evidence type="ECO:0000256" key="5">
    <source>
        <dbReference type="ARBA" id="ARBA00022692"/>
    </source>
</evidence>
<dbReference type="AlphaFoldDB" id="A0A1J5PSR7"/>
<evidence type="ECO:0000313" key="10">
    <source>
        <dbReference type="EMBL" id="OIQ74529.1"/>
    </source>
</evidence>
<keyword evidence="6 8" id="KW-1133">Transmembrane helix</keyword>
<keyword evidence="5 8" id="KW-0812">Transmembrane</keyword>
<organism evidence="10">
    <name type="scientific">mine drainage metagenome</name>
    <dbReference type="NCBI Taxonomy" id="410659"/>
    <lineage>
        <taxon>unclassified sequences</taxon>
        <taxon>metagenomes</taxon>
        <taxon>ecological metagenomes</taxon>
    </lineage>
</organism>
<feature type="transmembrane region" description="Helical" evidence="8">
    <location>
        <begin position="141"/>
        <end position="160"/>
    </location>
</feature>
<evidence type="ECO:0000256" key="8">
    <source>
        <dbReference type="SAM" id="Phobius"/>
    </source>
</evidence>
<dbReference type="InterPro" id="IPR000620">
    <property type="entry name" value="EamA_dom"/>
</dbReference>
<feature type="transmembrane region" description="Helical" evidence="8">
    <location>
        <begin position="195"/>
        <end position="217"/>
    </location>
</feature>
<dbReference type="PANTHER" id="PTHR22911">
    <property type="entry name" value="ACYL-MALONYL CONDENSING ENZYME-RELATED"/>
    <property type="match status" value="1"/>
</dbReference>
<gene>
    <name evidence="10" type="ORF">GALL_438210</name>
</gene>
<dbReference type="EMBL" id="MLJW01002478">
    <property type="protein sequence ID" value="OIQ74529.1"/>
    <property type="molecule type" value="Genomic_DNA"/>
</dbReference>
<evidence type="ECO:0000256" key="3">
    <source>
        <dbReference type="ARBA" id="ARBA00022448"/>
    </source>
</evidence>
<feature type="transmembrane region" description="Helical" evidence="8">
    <location>
        <begin position="172"/>
        <end position="189"/>
    </location>
</feature>
<dbReference type="SUPFAM" id="SSF103481">
    <property type="entry name" value="Multidrug resistance efflux transporter EmrE"/>
    <property type="match status" value="2"/>
</dbReference>
<feature type="transmembrane region" description="Helical" evidence="8">
    <location>
        <begin position="56"/>
        <end position="72"/>
    </location>
</feature>
<feature type="transmembrane region" description="Helical" evidence="8">
    <location>
        <begin position="107"/>
        <end position="129"/>
    </location>
</feature>
<evidence type="ECO:0000256" key="6">
    <source>
        <dbReference type="ARBA" id="ARBA00022989"/>
    </source>
</evidence>
<evidence type="ECO:0000256" key="2">
    <source>
        <dbReference type="ARBA" id="ARBA00007362"/>
    </source>
</evidence>
<reference evidence="10" key="1">
    <citation type="submission" date="2016-10" db="EMBL/GenBank/DDBJ databases">
        <title>Sequence of Gallionella enrichment culture.</title>
        <authorList>
            <person name="Poehlein A."/>
            <person name="Muehling M."/>
            <person name="Daniel R."/>
        </authorList>
    </citation>
    <scope>NUCLEOTIDE SEQUENCE</scope>
</reference>
<keyword evidence="3" id="KW-0813">Transport</keyword>
<sequence length="230" mass="24858">MRIYLAAAVLMGVNWLVFLLAVDSGQITQTSLGYFMSPLVNVFMGVVLLHERLRAWQWFSVGLATTGVLYLTVSHGSLPWMALALAFSFGTYGLVKKVAALGALPGLMLETTILLPGALAYLVYCDLIGRGAFARGDAVSSWLMIGTGLVSMTPLLLFAFAAQRIPLARLGFLQYLTPTMQLLLGTLLYREPFGHHSLIGFGMVWVALLGFGVEGFVARPARQKDGSALP</sequence>
<feature type="domain" description="EamA" evidence="9">
    <location>
        <begin position="81"/>
        <end position="209"/>
    </location>
</feature>
<protein>
    <submittedName>
        <fullName evidence="10">EamA-like transporter family protein</fullName>
    </submittedName>
</protein>
<dbReference type="InterPro" id="IPR004626">
    <property type="entry name" value="RarD"/>
</dbReference>
<dbReference type="GO" id="GO:0005886">
    <property type="term" value="C:plasma membrane"/>
    <property type="evidence" value="ECO:0007669"/>
    <property type="project" value="UniProtKB-SubCell"/>
</dbReference>
<comment type="similarity">
    <text evidence="2">Belongs to the EamA transporter family.</text>
</comment>
<feature type="domain" description="EamA" evidence="9">
    <location>
        <begin position="4"/>
        <end position="72"/>
    </location>
</feature>
<evidence type="ECO:0000256" key="7">
    <source>
        <dbReference type="ARBA" id="ARBA00023136"/>
    </source>
</evidence>
<feature type="transmembrane region" description="Helical" evidence="8">
    <location>
        <begin position="31"/>
        <end position="49"/>
    </location>
</feature>
<dbReference type="InterPro" id="IPR037185">
    <property type="entry name" value="EmrE-like"/>
</dbReference>
<dbReference type="Pfam" id="PF00892">
    <property type="entry name" value="EamA"/>
    <property type="match status" value="2"/>
</dbReference>
<keyword evidence="7 8" id="KW-0472">Membrane</keyword>
<dbReference type="PANTHER" id="PTHR22911:SF137">
    <property type="entry name" value="SOLUTE CARRIER FAMILY 35 MEMBER G2-RELATED"/>
    <property type="match status" value="1"/>
</dbReference>
<feature type="transmembrane region" description="Helical" evidence="8">
    <location>
        <begin position="78"/>
        <end position="95"/>
    </location>
</feature>
<comment type="subcellular location">
    <subcellularLocation>
        <location evidence="1">Cell membrane</location>
        <topology evidence="1">Multi-pass membrane protein</topology>
    </subcellularLocation>
</comment>
<evidence type="ECO:0000259" key="9">
    <source>
        <dbReference type="Pfam" id="PF00892"/>
    </source>
</evidence>
<proteinExistence type="inferred from homology"/>
<dbReference type="NCBIfam" id="TIGR00688">
    <property type="entry name" value="rarD"/>
    <property type="match status" value="1"/>
</dbReference>
<comment type="caution">
    <text evidence="10">The sequence shown here is derived from an EMBL/GenBank/DDBJ whole genome shotgun (WGS) entry which is preliminary data.</text>
</comment>
<keyword evidence="4" id="KW-1003">Cell membrane</keyword>
<evidence type="ECO:0000256" key="1">
    <source>
        <dbReference type="ARBA" id="ARBA00004651"/>
    </source>
</evidence>